<gene>
    <name evidence="1" type="ORF">AM4_041</name>
</gene>
<accession>A0A1W6JKC6</accession>
<evidence type="ECO:0000313" key="2">
    <source>
        <dbReference type="Proteomes" id="UP000223361"/>
    </source>
</evidence>
<name>A0A1W6JKC6_9CAUD</name>
<protein>
    <submittedName>
        <fullName evidence="1">Uncharacterized protein</fullName>
    </submittedName>
</protein>
<reference evidence="1 2" key="1">
    <citation type="journal article" date="2017" name="Viruses">
        <title>Phage Biodiversity in Artisanal Cheese Wheys Reflects the Complexity of the Fermentation Process.</title>
        <authorList>
            <person name="Mahony J."/>
            <person name="Moscarelli A."/>
            <person name="Kelleher P."/>
            <person name="Lugli G.A."/>
            <person name="Ventura M."/>
            <person name="Settanni L."/>
            <person name="van Sinderen D."/>
        </authorList>
    </citation>
    <scope>NUCLEOTIDE SEQUENCE [LARGE SCALE GENOMIC DNA]</scope>
</reference>
<organism evidence="1 2">
    <name type="scientific">Lactococcus phage AM4</name>
    <dbReference type="NCBI Taxonomy" id="1965472"/>
    <lineage>
        <taxon>Viruses</taxon>
        <taxon>Duplodnaviria</taxon>
        <taxon>Heunggongvirae</taxon>
        <taxon>Uroviricota</taxon>
        <taxon>Caudoviricetes</taxon>
        <taxon>Audreyjarvisvirus</taxon>
        <taxon>Audreyjarvisvirus AM4</taxon>
    </lineage>
</organism>
<dbReference type="EMBL" id="KY554771">
    <property type="protein sequence ID" value="ARM66700.1"/>
    <property type="molecule type" value="Genomic_DNA"/>
</dbReference>
<dbReference type="Proteomes" id="UP000223361">
    <property type="component" value="Segment"/>
</dbReference>
<proteinExistence type="predicted"/>
<evidence type="ECO:0000313" key="1">
    <source>
        <dbReference type="EMBL" id="ARM66700.1"/>
    </source>
</evidence>
<keyword evidence="2" id="KW-1185">Reference proteome</keyword>
<sequence length="76" mass="8794">MIKCKITPYATKGYYSPYSGNWYGGIGYDVKVKTGNKFTINFKPYKIVNYFSSYSEALQYLDKKLEGYTDGKVFKI</sequence>